<dbReference type="RefSeq" id="WP_077026748.1">
    <property type="nucleotide sequence ID" value="NZ_CP017641.1"/>
</dbReference>
<evidence type="ECO:0000256" key="1">
    <source>
        <dbReference type="SAM" id="SignalP"/>
    </source>
</evidence>
<keyword evidence="1" id="KW-0732">Signal</keyword>
<dbReference type="Proteomes" id="UP000187735">
    <property type="component" value="Chromosome"/>
</dbReference>
<evidence type="ECO:0000313" key="2">
    <source>
        <dbReference type="EMBL" id="APZ95604.1"/>
    </source>
</evidence>
<reference evidence="2 3" key="1">
    <citation type="journal article" date="2016" name="Front. Microbiol.">
        <title>Fuerstia marisgermanicae gen. nov., sp. nov., an Unusual Member of the Phylum Planctomycetes from the German Wadden Sea.</title>
        <authorList>
            <person name="Kohn T."/>
            <person name="Heuer A."/>
            <person name="Jogler M."/>
            <person name="Vollmers J."/>
            <person name="Boedeker C."/>
            <person name="Bunk B."/>
            <person name="Rast P."/>
            <person name="Borchert D."/>
            <person name="Glockner I."/>
            <person name="Freese H.M."/>
            <person name="Klenk H.P."/>
            <person name="Overmann J."/>
            <person name="Kaster A.K."/>
            <person name="Rohde M."/>
            <person name="Wiegand S."/>
            <person name="Jogler C."/>
        </authorList>
    </citation>
    <scope>NUCLEOTIDE SEQUENCE [LARGE SCALE GENOMIC DNA]</scope>
    <source>
        <strain evidence="2 3">NH11</strain>
    </source>
</reference>
<organism evidence="2 3">
    <name type="scientific">Fuerstiella marisgermanici</name>
    <dbReference type="NCBI Taxonomy" id="1891926"/>
    <lineage>
        <taxon>Bacteria</taxon>
        <taxon>Pseudomonadati</taxon>
        <taxon>Planctomycetota</taxon>
        <taxon>Planctomycetia</taxon>
        <taxon>Planctomycetales</taxon>
        <taxon>Planctomycetaceae</taxon>
        <taxon>Fuerstiella</taxon>
    </lineage>
</organism>
<feature type="signal peptide" evidence="1">
    <location>
        <begin position="1"/>
        <end position="37"/>
    </location>
</feature>
<sequence length="522" mass="57377" precursor="true">MTNQPDRPLPSRRIMAHATKSLLIITLLIAGANASRANEPATSETPEKLDIETITVRLLITNPEGEPIAGATVTPSGMRTRLERASHYGWAEERHGKLSKVETDESGRVEISCPKFVYEKLEVGEITWLVQHEDYIMFREDRSVDDDPAKITLQRGRRIAVTAIDADTKEPIRKNLHASLSGSGGPDEWATLNNGMLMSRGVDPERSTLRVFALPDDGPIKFSKSIDLSEYGNKSRVLLRDLELQTGTRVEGTIDKNVPRPFKNGIVSIHVITGLGAEAYGSYERRNDWSDWTTIEEDGTFVFESLPRGDVVQMIAVCDGWISVHPTVEDLQRVGLEVHQSQISDSRVAPQLALLKDDVATPFIKMQQTATCRVTVLGPDGNPIENAQVYTSPNQISFGGGSTIVGNGYSRRAALLAADKVKDMTWGRATREKFVELGIMSPASSRYMATTDEKGVAEINTIPGGTKDSPLTQSISVHHEDFEQPTGDGPGIRRELNVTFVRGETSEVTIKMQKKGTTVIGK</sequence>
<gene>
    <name evidence="2" type="ORF">Fuma_05263</name>
</gene>
<name>A0A1P8WNH0_9PLAN</name>
<keyword evidence="3" id="KW-1185">Reference proteome</keyword>
<dbReference type="OrthoDB" id="240923at2"/>
<proteinExistence type="predicted"/>
<dbReference type="KEGG" id="fmr:Fuma_05263"/>
<dbReference type="EMBL" id="CP017641">
    <property type="protein sequence ID" value="APZ95604.1"/>
    <property type="molecule type" value="Genomic_DNA"/>
</dbReference>
<dbReference type="STRING" id="1891926.Fuma_05263"/>
<feature type="chain" id="PRO_5012591526" evidence="1">
    <location>
        <begin position="38"/>
        <end position="522"/>
    </location>
</feature>
<protein>
    <submittedName>
        <fullName evidence="2">Uncharacterized protein</fullName>
    </submittedName>
</protein>
<accession>A0A1P8WNH0</accession>
<dbReference type="AlphaFoldDB" id="A0A1P8WNH0"/>
<evidence type="ECO:0000313" key="3">
    <source>
        <dbReference type="Proteomes" id="UP000187735"/>
    </source>
</evidence>